<protein>
    <recommendedName>
        <fullName evidence="3">Lipoprotein</fullName>
    </recommendedName>
</protein>
<evidence type="ECO:0000313" key="2">
    <source>
        <dbReference type="Proteomes" id="UP000218677"/>
    </source>
</evidence>
<evidence type="ECO:0008006" key="3">
    <source>
        <dbReference type="Google" id="ProtNLM"/>
    </source>
</evidence>
<keyword evidence="2" id="KW-1185">Reference proteome</keyword>
<name>A0A2A4HH33_9GAMM</name>
<dbReference type="Proteomes" id="UP000218677">
    <property type="component" value="Unassembled WGS sequence"/>
</dbReference>
<reference evidence="2" key="1">
    <citation type="submission" date="2017-09" db="EMBL/GenBank/DDBJ databases">
        <authorList>
            <person name="Cho G.-S."/>
            <person name="Oguntoyinbo F.A."/>
            <person name="Cnockaert M."/>
            <person name="Kabisch J."/>
            <person name="Neve H."/>
            <person name="Bockelmann W."/>
            <person name="Wenning M."/>
            <person name="Franz C.M."/>
            <person name="Vandamme P."/>
        </authorList>
    </citation>
    <scope>NUCLEOTIDE SEQUENCE [LARGE SCALE GENOMIC DNA]</scope>
    <source>
        <strain evidence="2">MBT G8648</strain>
    </source>
</reference>
<proteinExistence type="predicted"/>
<organism evidence="1 2">
    <name type="scientific">Vreelandella nigrificans</name>
    <dbReference type="NCBI Taxonomy" id="2042704"/>
    <lineage>
        <taxon>Bacteria</taxon>
        <taxon>Pseudomonadati</taxon>
        <taxon>Pseudomonadota</taxon>
        <taxon>Gammaproteobacteria</taxon>
        <taxon>Oceanospirillales</taxon>
        <taxon>Halomonadaceae</taxon>
        <taxon>Vreelandella</taxon>
    </lineage>
</organism>
<dbReference type="RefSeq" id="WP_096654332.1">
    <property type="nucleotide sequence ID" value="NZ_NWUX01000024.1"/>
</dbReference>
<evidence type="ECO:0000313" key="1">
    <source>
        <dbReference type="EMBL" id="PCF94096.1"/>
    </source>
</evidence>
<accession>A0A2A4HH33</accession>
<comment type="caution">
    <text evidence="1">The sequence shown here is derived from an EMBL/GenBank/DDBJ whole genome shotgun (WGS) entry which is preliminary data.</text>
</comment>
<dbReference type="AlphaFoldDB" id="A0A2A4HH33"/>
<sequence>MKKPLAAMSLALLAGCAGEGAHYQNSHQAQQGLVFSVSDASYTLTPECTRSAEVDYDEAGRPMVVVSMKRSPECSEKAFETVFSKVGQHLNIEYGEQVLVQGSPIVSPMDPTSPFWTGVEDDALARDISNYLD</sequence>
<dbReference type="EMBL" id="NWUX01000024">
    <property type="protein sequence ID" value="PCF94096.1"/>
    <property type="molecule type" value="Genomic_DNA"/>
</dbReference>
<gene>
    <name evidence="1" type="ORF">CPA45_19155</name>
</gene>
<dbReference type="PROSITE" id="PS51257">
    <property type="entry name" value="PROKAR_LIPOPROTEIN"/>
    <property type="match status" value="1"/>
</dbReference>